<proteinExistence type="predicted"/>
<reference evidence="1 2" key="1">
    <citation type="journal article" date="2023" name="Mol. Biol. Evol.">
        <title>Genomics of Secondarily Temperate Adaptation in the Only Non-Antarctic Icefish.</title>
        <authorList>
            <person name="Rivera-Colon A.G."/>
            <person name="Rayamajhi N."/>
            <person name="Minhas B.F."/>
            <person name="Madrigal G."/>
            <person name="Bilyk K.T."/>
            <person name="Yoon V."/>
            <person name="Hune M."/>
            <person name="Gregory S."/>
            <person name="Cheng C.H.C."/>
            <person name="Catchen J.M."/>
        </authorList>
    </citation>
    <scope>NUCLEOTIDE SEQUENCE [LARGE SCALE GENOMIC DNA]</scope>
    <source>
        <strain evidence="1">JC2023a</strain>
    </source>
</reference>
<sequence length="92" mass="9785">MSSLQGVSAHTDYTYIHQVTCGGGADRKSPLMGTGGKASLQYTWAPPVGSGFPPRLGSEWSFSRLSVVTDPETFTRGEWGCSAPVCLFLSVL</sequence>
<dbReference type="AlphaFoldDB" id="A0AAN8GN34"/>
<evidence type="ECO:0000313" key="2">
    <source>
        <dbReference type="Proteomes" id="UP001335648"/>
    </source>
</evidence>
<dbReference type="Proteomes" id="UP001335648">
    <property type="component" value="Unassembled WGS sequence"/>
</dbReference>
<protein>
    <submittedName>
        <fullName evidence="1">Uncharacterized protein</fullName>
    </submittedName>
</protein>
<dbReference type="EMBL" id="JAULUE010002061">
    <property type="protein sequence ID" value="KAK5883059.1"/>
    <property type="molecule type" value="Genomic_DNA"/>
</dbReference>
<comment type="caution">
    <text evidence="1">The sequence shown here is derived from an EMBL/GenBank/DDBJ whole genome shotgun (WGS) entry which is preliminary data.</text>
</comment>
<organism evidence="1 2">
    <name type="scientific">Champsocephalus esox</name>
    <name type="common">pike icefish</name>
    <dbReference type="NCBI Taxonomy" id="159716"/>
    <lineage>
        <taxon>Eukaryota</taxon>
        <taxon>Metazoa</taxon>
        <taxon>Chordata</taxon>
        <taxon>Craniata</taxon>
        <taxon>Vertebrata</taxon>
        <taxon>Euteleostomi</taxon>
        <taxon>Actinopterygii</taxon>
        <taxon>Neopterygii</taxon>
        <taxon>Teleostei</taxon>
        <taxon>Neoteleostei</taxon>
        <taxon>Acanthomorphata</taxon>
        <taxon>Eupercaria</taxon>
        <taxon>Perciformes</taxon>
        <taxon>Notothenioidei</taxon>
        <taxon>Channichthyidae</taxon>
        <taxon>Champsocephalus</taxon>
    </lineage>
</organism>
<gene>
    <name evidence="1" type="ORF">CesoFtcFv8_019427</name>
</gene>
<keyword evidence="2" id="KW-1185">Reference proteome</keyword>
<accession>A0AAN8GN34</accession>
<evidence type="ECO:0000313" key="1">
    <source>
        <dbReference type="EMBL" id="KAK5883059.1"/>
    </source>
</evidence>
<name>A0AAN8GN34_9TELE</name>